<sequence>MFSAGLPAKDCQSAENHGNLRLCNIPFNLAIVLGWTRRESGLCGVLNPGTAIFKNTSPARPFEDGQG</sequence>
<comment type="caution">
    <text evidence="1">The sequence shown here is derived from an EMBL/GenBank/DDBJ whole genome shotgun (WGS) entry which is preliminary data.</text>
</comment>
<gene>
    <name evidence="1" type="ORF">BIFPSEUDO_02739</name>
</gene>
<organism evidence="1 2">
    <name type="scientific">Bifidobacterium pseudocatenulatum DSM 20438 = JCM 1200 = LMG 10505</name>
    <dbReference type="NCBI Taxonomy" id="547043"/>
    <lineage>
        <taxon>Bacteria</taxon>
        <taxon>Bacillati</taxon>
        <taxon>Actinomycetota</taxon>
        <taxon>Actinomycetes</taxon>
        <taxon>Bifidobacteriales</taxon>
        <taxon>Bifidobacteriaceae</taxon>
        <taxon>Bifidobacterium</taxon>
    </lineage>
</organism>
<reference evidence="1 2" key="2">
    <citation type="submission" date="2009-02" db="EMBL/GenBank/DDBJ databases">
        <authorList>
            <person name="Fulton L."/>
            <person name="Clifton S."/>
            <person name="Fulton B."/>
            <person name="Xu J."/>
            <person name="Minx P."/>
            <person name="Pepin K.H."/>
            <person name="Johnson M."/>
            <person name="Bhonagiri V."/>
            <person name="Nash W.E."/>
            <person name="Mardis E.R."/>
            <person name="Wilson R.K."/>
        </authorList>
    </citation>
    <scope>NUCLEOTIDE SEQUENCE [LARGE SCALE GENOMIC DNA]</scope>
    <source>
        <strain evidence="1 2">DSM 20438</strain>
    </source>
</reference>
<dbReference type="AlphaFoldDB" id="C0BQT6"/>
<protein>
    <submittedName>
        <fullName evidence="1">Uncharacterized protein</fullName>
    </submittedName>
</protein>
<dbReference type="Proteomes" id="UP000003875">
    <property type="component" value="Unassembled WGS sequence"/>
</dbReference>
<evidence type="ECO:0000313" key="2">
    <source>
        <dbReference type="Proteomes" id="UP000003875"/>
    </source>
</evidence>
<reference evidence="1 2" key="1">
    <citation type="submission" date="2009-02" db="EMBL/GenBank/DDBJ databases">
        <title>Draft genome sequence of Bifidobacterium pseudocatenulatum (DSM 20438).</title>
        <authorList>
            <person name="Sudarsanam P."/>
            <person name="Ley R."/>
            <person name="Guruge J."/>
            <person name="Turnbaugh P.J."/>
            <person name="Mahowald M."/>
            <person name="Liep D."/>
            <person name="Gordon J."/>
        </authorList>
    </citation>
    <scope>NUCLEOTIDE SEQUENCE [LARGE SCALE GENOMIC DNA]</scope>
    <source>
        <strain evidence="1 2">DSM 20438</strain>
    </source>
</reference>
<evidence type="ECO:0000313" key="1">
    <source>
        <dbReference type="EMBL" id="EEG71849.1"/>
    </source>
</evidence>
<name>C0BQT6_BIFPS</name>
<dbReference type="EMBL" id="ABXX02000001">
    <property type="protein sequence ID" value="EEG71849.1"/>
    <property type="molecule type" value="Genomic_DNA"/>
</dbReference>
<accession>C0BQT6</accession>
<proteinExistence type="predicted"/>